<comment type="catalytic activity">
    <reaction evidence="2">
        <text>uridine in 5S rRNA = pseudouridine in 5S rRNA</text>
        <dbReference type="Rhea" id="RHEA:47036"/>
        <dbReference type="Rhea" id="RHEA-COMP:11730"/>
        <dbReference type="Rhea" id="RHEA-COMP:11731"/>
        <dbReference type="ChEBI" id="CHEBI:65314"/>
        <dbReference type="ChEBI" id="CHEBI:65315"/>
    </reaction>
</comment>
<comment type="similarity">
    <text evidence="4">Belongs to the pseudouridine synthase RluA family.</text>
</comment>
<evidence type="ECO:0000256" key="5">
    <source>
        <dbReference type="ARBA" id="ARBA00022946"/>
    </source>
</evidence>
<feature type="domain" description="Pseudouridine synthase RsuA/RluA-like" evidence="12">
    <location>
        <begin position="124"/>
        <end position="299"/>
    </location>
</feature>
<dbReference type="EMBL" id="CAAE01014979">
    <property type="protein sequence ID" value="CAG06869.1"/>
    <property type="molecule type" value="Genomic_DNA"/>
</dbReference>
<dbReference type="HOGENOM" id="CLU_016902_2_1_1"/>
<proteinExistence type="inferred from homology"/>
<dbReference type="FunFam" id="3.30.2350.10:FF:000015">
    <property type="entry name" value="Mitochondrial RNA pseudouridine synthase RPUSD4"/>
    <property type="match status" value="1"/>
</dbReference>
<keyword evidence="7" id="KW-0413">Isomerase</keyword>
<evidence type="ECO:0000313" key="13">
    <source>
        <dbReference type="EMBL" id="CAG06869.1"/>
    </source>
</evidence>
<dbReference type="Gene3D" id="3.30.2350.10">
    <property type="entry name" value="Pseudouridine synthase"/>
    <property type="match status" value="1"/>
</dbReference>
<dbReference type="GO" id="GO:0003723">
    <property type="term" value="F:RNA binding"/>
    <property type="evidence" value="ECO:0007669"/>
    <property type="project" value="InterPro"/>
</dbReference>
<evidence type="ECO:0000259" key="12">
    <source>
        <dbReference type="Pfam" id="PF00849"/>
    </source>
</evidence>
<evidence type="ECO:0000256" key="11">
    <source>
        <dbReference type="SAM" id="MobiDB-lite"/>
    </source>
</evidence>
<evidence type="ECO:0000256" key="4">
    <source>
        <dbReference type="ARBA" id="ARBA00010876"/>
    </source>
</evidence>
<evidence type="ECO:0000256" key="8">
    <source>
        <dbReference type="ARBA" id="ARBA00036943"/>
    </source>
</evidence>
<comment type="catalytic activity">
    <reaction evidence="1">
        <text>a uridine in mRNA = a pseudouridine in mRNA</text>
        <dbReference type="Rhea" id="RHEA:56644"/>
        <dbReference type="Rhea" id="RHEA-COMP:14658"/>
        <dbReference type="Rhea" id="RHEA-COMP:14659"/>
        <dbReference type="ChEBI" id="CHEBI:65314"/>
        <dbReference type="ChEBI" id="CHEBI:65315"/>
    </reaction>
</comment>
<dbReference type="InterPro" id="IPR050188">
    <property type="entry name" value="RluA_PseudoU_synthase"/>
</dbReference>
<dbReference type="CDD" id="cd02869">
    <property type="entry name" value="PseudoU_synth_RluA_like"/>
    <property type="match status" value="1"/>
</dbReference>
<evidence type="ECO:0000256" key="10">
    <source>
        <dbReference type="ARBA" id="ARBA00041563"/>
    </source>
</evidence>
<dbReference type="GO" id="GO:0005739">
    <property type="term" value="C:mitochondrion"/>
    <property type="evidence" value="ECO:0007669"/>
    <property type="project" value="UniProtKB-SubCell"/>
</dbReference>
<sequence>MNAFKRTVNVVNDWRHSLTTVFSRSITPVNSGQFPSARLSPKRSRTTDAKPGPVTGEAQKPRLSAIDLARKVREKAKAPATPPPSSTQQKRVQDLKRFSTQLQSVHPNVLAKHLHRSLLYQDDHVVVINKPYGVALREDTGVTSICSVLPVLSKMMSGNKIKSDFQLLPCLGLEKEASGALLLAKRAEVAENIVNFQRNNQVQITYWVITVGVPVPSEGVIDIPIIEREVTGPQPHYKMALSPLFKMNDAGDGLTRVRAHRQAHSAVTRYKVLDSSCGCSLVELQPSTGVKHQMRVHMAFGLTCPILGDHKYSHWNKLAPQKLPERVLKKLGLEQSKSRHLPLHLHARRLTLPGAQRAGVSVRCPAPKYFTQTSTLLQLTLPLEEQQD</sequence>
<keyword evidence="15" id="KW-1185">Reference proteome</keyword>
<organism evidence="13">
    <name type="scientific">Tetraodon nigroviridis</name>
    <name type="common">Spotted green pufferfish</name>
    <name type="synonym">Chelonodon nigroviridis</name>
    <dbReference type="NCBI Taxonomy" id="99883"/>
    <lineage>
        <taxon>Eukaryota</taxon>
        <taxon>Metazoa</taxon>
        <taxon>Chordata</taxon>
        <taxon>Craniata</taxon>
        <taxon>Vertebrata</taxon>
        <taxon>Euteleostomi</taxon>
        <taxon>Actinopterygii</taxon>
        <taxon>Neopterygii</taxon>
        <taxon>Teleostei</taxon>
        <taxon>Neoteleostei</taxon>
        <taxon>Acanthomorphata</taxon>
        <taxon>Eupercaria</taxon>
        <taxon>Tetraodontiformes</taxon>
        <taxon>Tetradontoidea</taxon>
        <taxon>Tetraodontidae</taxon>
        <taxon>Tetraodon</taxon>
    </lineage>
</organism>
<dbReference type="AlphaFoldDB" id="Q4RXL3"/>
<evidence type="ECO:0000313" key="14">
    <source>
        <dbReference type="Ensembl" id="ENSTNIP00000017704.1"/>
    </source>
</evidence>
<dbReference type="OMA" id="AKKYWAI"/>
<gene>
    <name evidence="13" type="ORF">GSTENG00027370001</name>
</gene>
<keyword evidence="6" id="KW-0496">Mitochondrion</keyword>
<evidence type="ECO:0000313" key="15">
    <source>
        <dbReference type="Proteomes" id="UP000007303"/>
    </source>
</evidence>
<dbReference type="PANTHER" id="PTHR21600">
    <property type="entry name" value="MITOCHONDRIAL RNA PSEUDOURIDINE SYNTHASE"/>
    <property type="match status" value="1"/>
</dbReference>
<dbReference type="Ensembl" id="ENSTNIT00000017927.1">
    <property type="protein sequence ID" value="ENSTNIP00000017704.1"/>
    <property type="gene ID" value="ENSTNIG00000014676.1"/>
</dbReference>
<dbReference type="Pfam" id="PF00849">
    <property type="entry name" value="PseudoU_synth_2"/>
    <property type="match status" value="1"/>
</dbReference>
<dbReference type="GO" id="GO:0001522">
    <property type="term" value="P:pseudouridine synthesis"/>
    <property type="evidence" value="ECO:0007669"/>
    <property type="project" value="InterPro"/>
</dbReference>
<dbReference type="GeneTree" id="ENSGT00940000158436"/>
<dbReference type="SMR" id="Q4RXL3"/>
<evidence type="ECO:0000256" key="9">
    <source>
        <dbReference type="ARBA" id="ARBA00039953"/>
    </source>
</evidence>
<name>Q4RXL3_TETNG</name>
<dbReference type="STRING" id="99883.ENSTNIP00000017704"/>
<dbReference type="GO" id="GO:0009982">
    <property type="term" value="F:pseudouridine synthase activity"/>
    <property type="evidence" value="ECO:0007669"/>
    <property type="project" value="InterPro"/>
</dbReference>
<evidence type="ECO:0000256" key="3">
    <source>
        <dbReference type="ARBA" id="ARBA00004173"/>
    </source>
</evidence>
<accession>Q4RXL3</accession>
<feature type="region of interest" description="Disordered" evidence="11">
    <location>
        <begin position="30"/>
        <end position="63"/>
    </location>
</feature>
<dbReference type="Proteomes" id="UP000007303">
    <property type="component" value="Unassembled WGS sequence"/>
</dbReference>
<dbReference type="PANTHER" id="PTHR21600:SF83">
    <property type="entry name" value="PSEUDOURIDYLATE SYNTHASE RPUSD4, MITOCHONDRIAL"/>
    <property type="match status" value="1"/>
</dbReference>
<dbReference type="KEGG" id="tng:GSTEN00027370G001"/>
<keyword evidence="5" id="KW-0809">Transit peptide</keyword>
<reference evidence="14" key="3">
    <citation type="submission" date="2025-05" db="UniProtKB">
        <authorList>
            <consortium name="Ensembl"/>
        </authorList>
    </citation>
    <scope>IDENTIFICATION</scope>
</reference>
<protein>
    <recommendedName>
        <fullName evidence="9">Pseudouridylate synthase RPUSD4, mitochondrial</fullName>
    </recommendedName>
    <alternativeName>
        <fullName evidence="10">RNA pseudouridylate synthase domain-containing protein 4</fullName>
    </alternativeName>
</protein>
<dbReference type="InterPro" id="IPR020103">
    <property type="entry name" value="PsdUridine_synth_cat_dom_sf"/>
</dbReference>
<comment type="catalytic activity">
    <reaction evidence="8">
        <text>a uridine in tRNA = a pseudouridine in tRNA</text>
        <dbReference type="Rhea" id="RHEA:54572"/>
        <dbReference type="Rhea" id="RHEA-COMP:13339"/>
        <dbReference type="Rhea" id="RHEA-COMP:13934"/>
        <dbReference type="ChEBI" id="CHEBI:65314"/>
        <dbReference type="ChEBI" id="CHEBI:65315"/>
    </reaction>
</comment>
<dbReference type="SUPFAM" id="SSF55120">
    <property type="entry name" value="Pseudouridine synthase"/>
    <property type="match status" value="1"/>
</dbReference>
<reference evidence="13 15" key="1">
    <citation type="journal article" date="2004" name="Nature">
        <title>Genome duplication in the teleost fish Tetraodon nigroviridis reveals the early vertebrate proto-karyotype.</title>
        <authorList>
            <person name="Jaillon O."/>
            <person name="Aury J.-M."/>
            <person name="Brunet F."/>
            <person name="Petit J.-L."/>
            <person name="Stange-Thomann N."/>
            <person name="Mauceli E."/>
            <person name="Bouneau L."/>
            <person name="Fischer C."/>
            <person name="Ozouf-Costaz C."/>
            <person name="Bernot A."/>
            <person name="Nicaud S."/>
            <person name="Jaffe D."/>
            <person name="Fisher S."/>
            <person name="Lutfalla G."/>
            <person name="Dossat C."/>
            <person name="Segurens B."/>
            <person name="Dasilva C."/>
            <person name="Salanoubat M."/>
            <person name="Levy M."/>
            <person name="Boudet N."/>
            <person name="Castellano S."/>
            <person name="Anthouard V."/>
            <person name="Jubin C."/>
            <person name="Castelli V."/>
            <person name="Katinka M."/>
            <person name="Vacherie B."/>
            <person name="Biemont C."/>
            <person name="Skalli Z."/>
            <person name="Cattolico L."/>
            <person name="Poulain J."/>
            <person name="De Berardinis V."/>
            <person name="Cruaud C."/>
            <person name="Duprat S."/>
            <person name="Brottier P."/>
            <person name="Coutanceau J.-P."/>
            <person name="Gouzy J."/>
            <person name="Parra G."/>
            <person name="Lardier G."/>
            <person name="Chapple C."/>
            <person name="McKernan K.J."/>
            <person name="McEwan P."/>
            <person name="Bosak S."/>
            <person name="Kellis M."/>
            <person name="Volff J.-N."/>
            <person name="Guigo R."/>
            <person name="Zody M.C."/>
            <person name="Mesirov J."/>
            <person name="Lindblad-Toh K."/>
            <person name="Birren B."/>
            <person name="Nusbaum C."/>
            <person name="Kahn D."/>
            <person name="Robinson-Rechavi M."/>
            <person name="Laudet V."/>
            <person name="Schachter V."/>
            <person name="Quetier F."/>
            <person name="Saurin W."/>
            <person name="Scarpelli C."/>
            <person name="Wincker P."/>
            <person name="Lander E.S."/>
            <person name="Weissenbach J."/>
            <person name="Roest Crollius H."/>
        </authorList>
    </citation>
    <scope>NUCLEOTIDE SEQUENCE [LARGE SCALE GENOMIC DNA]</scope>
</reference>
<dbReference type="OrthoDB" id="428658at2759"/>
<dbReference type="InterPro" id="IPR006145">
    <property type="entry name" value="PsdUridine_synth_RsuA/RluA"/>
</dbReference>
<evidence type="ECO:0000256" key="1">
    <source>
        <dbReference type="ARBA" id="ARBA00001166"/>
    </source>
</evidence>
<evidence type="ECO:0000256" key="6">
    <source>
        <dbReference type="ARBA" id="ARBA00023128"/>
    </source>
</evidence>
<comment type="subcellular location">
    <subcellularLocation>
        <location evidence="3">Mitochondrion</location>
    </subcellularLocation>
</comment>
<evidence type="ECO:0000256" key="7">
    <source>
        <dbReference type="ARBA" id="ARBA00023235"/>
    </source>
</evidence>
<evidence type="ECO:0000256" key="2">
    <source>
        <dbReference type="ARBA" id="ARBA00001896"/>
    </source>
</evidence>
<reference evidence="13" key="2">
    <citation type="submission" date="2004-02" db="EMBL/GenBank/DDBJ databases">
        <authorList>
            <consortium name="Genoscope"/>
            <consortium name="Whitehead Institute Centre for Genome Research"/>
        </authorList>
    </citation>
    <scope>NUCLEOTIDE SEQUENCE</scope>
</reference>